<organism evidence="1 2">
    <name type="scientific">Sporolituus thermophilus DSM 23256</name>
    <dbReference type="NCBI Taxonomy" id="1123285"/>
    <lineage>
        <taxon>Bacteria</taxon>
        <taxon>Bacillati</taxon>
        <taxon>Bacillota</taxon>
        <taxon>Negativicutes</taxon>
        <taxon>Selenomonadales</taxon>
        <taxon>Sporomusaceae</taxon>
        <taxon>Sporolituus</taxon>
    </lineage>
</organism>
<sequence>MPESIELRKQKLLEKKEKITEELRALTYAQKQRERRERARRLIELGGLVEVVMGMEASQQKEFIVGAIAEACQRVQQNGNVQQHLVNLGRGILARRAAEKAAKKNE</sequence>
<dbReference type="EMBL" id="FNBU01000017">
    <property type="protein sequence ID" value="SDF61258.1"/>
    <property type="molecule type" value="Genomic_DNA"/>
</dbReference>
<name>A0A1G7MHB3_9FIRM</name>
<dbReference type="Proteomes" id="UP000243333">
    <property type="component" value="Unassembled WGS sequence"/>
</dbReference>
<evidence type="ECO:0000313" key="2">
    <source>
        <dbReference type="Proteomes" id="UP000243333"/>
    </source>
</evidence>
<dbReference type="AlphaFoldDB" id="A0A1G7MHB3"/>
<gene>
    <name evidence="1" type="ORF">SAMN05660235_02168</name>
</gene>
<accession>A0A1G7MHB3</accession>
<evidence type="ECO:0000313" key="1">
    <source>
        <dbReference type="EMBL" id="SDF61258.1"/>
    </source>
</evidence>
<dbReference type="InterPro" id="IPR009444">
    <property type="entry name" value="Conjugal_tfr_TraD_a-type"/>
</dbReference>
<protein>
    <submittedName>
        <fullName evidence="1">Conjugal transfer protein TraD</fullName>
    </submittedName>
</protein>
<dbReference type="Pfam" id="PF06412">
    <property type="entry name" value="TraD"/>
    <property type="match status" value="1"/>
</dbReference>
<dbReference type="STRING" id="1123285.SAMN05660235_02168"/>
<keyword evidence="2" id="KW-1185">Reference proteome</keyword>
<dbReference type="RefSeq" id="WP_093690761.1">
    <property type="nucleotide sequence ID" value="NZ_FNBU01000017.1"/>
</dbReference>
<proteinExistence type="predicted"/>
<reference evidence="2" key="1">
    <citation type="submission" date="2016-10" db="EMBL/GenBank/DDBJ databases">
        <authorList>
            <person name="Varghese N."/>
            <person name="Submissions S."/>
        </authorList>
    </citation>
    <scope>NUCLEOTIDE SEQUENCE [LARGE SCALE GENOMIC DNA]</scope>
    <source>
        <strain evidence="2">DSM 23256</strain>
    </source>
</reference>